<comment type="caution">
    <text evidence="3">The sequence shown here is derived from an EMBL/GenBank/DDBJ whole genome shotgun (WGS) entry which is preliminary data.</text>
</comment>
<dbReference type="GO" id="GO:0016491">
    <property type="term" value="F:oxidoreductase activity"/>
    <property type="evidence" value="ECO:0007669"/>
    <property type="project" value="InterPro"/>
</dbReference>
<gene>
    <name evidence="3" type="ORF">KDM92_15740</name>
</gene>
<keyword evidence="1" id="KW-0732">Signal</keyword>
<evidence type="ECO:0000313" key="3">
    <source>
        <dbReference type="EMBL" id="MBR7748039.1"/>
    </source>
</evidence>
<organism evidence="3 4">
    <name type="scientific">Undibacterium baiyunense</name>
    <dbReference type="NCBI Taxonomy" id="2828731"/>
    <lineage>
        <taxon>Bacteria</taxon>
        <taxon>Pseudomonadati</taxon>
        <taxon>Pseudomonadota</taxon>
        <taxon>Betaproteobacteria</taxon>
        <taxon>Burkholderiales</taxon>
        <taxon>Oxalobacteraceae</taxon>
        <taxon>Undibacterium</taxon>
    </lineage>
</organism>
<dbReference type="SUPFAM" id="SSF52833">
    <property type="entry name" value="Thioredoxin-like"/>
    <property type="match status" value="1"/>
</dbReference>
<dbReference type="Gene3D" id="3.40.30.10">
    <property type="entry name" value="Glutaredoxin"/>
    <property type="match status" value="1"/>
</dbReference>
<dbReference type="EMBL" id="JAGSPM010000011">
    <property type="protein sequence ID" value="MBR7748039.1"/>
    <property type="molecule type" value="Genomic_DNA"/>
</dbReference>
<dbReference type="GO" id="GO:0016209">
    <property type="term" value="F:antioxidant activity"/>
    <property type="evidence" value="ECO:0007669"/>
    <property type="project" value="InterPro"/>
</dbReference>
<dbReference type="InterPro" id="IPR000866">
    <property type="entry name" value="AhpC/TSA"/>
</dbReference>
<dbReference type="InterPro" id="IPR050553">
    <property type="entry name" value="Thioredoxin_ResA/DsbE_sf"/>
</dbReference>
<dbReference type="PROSITE" id="PS51352">
    <property type="entry name" value="THIOREDOXIN_2"/>
    <property type="match status" value="1"/>
</dbReference>
<feature type="signal peptide" evidence="1">
    <location>
        <begin position="1"/>
        <end position="23"/>
    </location>
</feature>
<evidence type="ECO:0000259" key="2">
    <source>
        <dbReference type="PROSITE" id="PS51352"/>
    </source>
</evidence>
<evidence type="ECO:0000313" key="4">
    <source>
        <dbReference type="Proteomes" id="UP000680158"/>
    </source>
</evidence>
<keyword evidence="4" id="KW-1185">Reference proteome</keyword>
<proteinExistence type="predicted"/>
<dbReference type="Proteomes" id="UP000680158">
    <property type="component" value="Unassembled WGS sequence"/>
</dbReference>
<dbReference type="PANTHER" id="PTHR42852">
    <property type="entry name" value="THIOL:DISULFIDE INTERCHANGE PROTEIN DSBE"/>
    <property type="match status" value="1"/>
</dbReference>
<dbReference type="RefSeq" id="WP_212685394.1">
    <property type="nucleotide sequence ID" value="NZ_JAGSPM010000011.1"/>
</dbReference>
<dbReference type="AlphaFoldDB" id="A0A941I5K5"/>
<dbReference type="InterPro" id="IPR013766">
    <property type="entry name" value="Thioredoxin_domain"/>
</dbReference>
<evidence type="ECO:0000256" key="1">
    <source>
        <dbReference type="SAM" id="SignalP"/>
    </source>
</evidence>
<dbReference type="CDD" id="cd02966">
    <property type="entry name" value="TlpA_like_family"/>
    <property type="match status" value="1"/>
</dbReference>
<protein>
    <submittedName>
        <fullName evidence="3">Redoxin domain-containing protein</fullName>
    </submittedName>
</protein>
<name>A0A941I5K5_9BURK</name>
<feature type="domain" description="Thioredoxin" evidence="2">
    <location>
        <begin position="23"/>
        <end position="170"/>
    </location>
</feature>
<accession>A0A941I5K5</accession>
<dbReference type="PANTHER" id="PTHR42852:SF13">
    <property type="entry name" value="PROTEIN DIPZ"/>
    <property type="match status" value="1"/>
</dbReference>
<dbReference type="Pfam" id="PF00578">
    <property type="entry name" value="AhpC-TSA"/>
    <property type="match status" value="1"/>
</dbReference>
<feature type="chain" id="PRO_5037428079" evidence="1">
    <location>
        <begin position="24"/>
        <end position="170"/>
    </location>
</feature>
<reference evidence="3 4" key="1">
    <citation type="submission" date="2021-04" db="EMBL/GenBank/DDBJ databases">
        <title>novel species isolated from subtropical streams in China.</title>
        <authorList>
            <person name="Lu H."/>
        </authorList>
    </citation>
    <scope>NUCLEOTIDE SEQUENCE [LARGE SCALE GENOMIC DNA]</scope>
    <source>
        <strain evidence="3 4">BYS107W</strain>
    </source>
</reference>
<sequence length="170" mass="19240">MRKLTIIVSIFCLSIVFSSNTIAQQLHTPVQFELIGSSYSGKKIDLGELKGKTILISFYSAGCAVCARDLKLMREFYRDNNHKNFVLIGVNLDKTKPEFDLYTQIVSASIPKNQQFPLMWRGNAESIKGFGTLNTDPTHFLIQADGNLSLKREGTLKAEDWDNLWESLNF</sequence>
<dbReference type="InterPro" id="IPR036249">
    <property type="entry name" value="Thioredoxin-like_sf"/>
</dbReference>